<dbReference type="EMBL" id="VLLP01000001">
    <property type="protein sequence ID" value="TWJ28010.1"/>
    <property type="molecule type" value="Genomic_DNA"/>
</dbReference>
<comment type="caution">
    <text evidence="1">The sequence shown here is derived from an EMBL/GenBank/DDBJ whole genome shotgun (WGS) entry which is preliminary data.</text>
</comment>
<name>A0A562WCL8_9ACTN</name>
<evidence type="ECO:0000313" key="2">
    <source>
        <dbReference type="Proteomes" id="UP000319728"/>
    </source>
</evidence>
<keyword evidence="2" id="KW-1185">Reference proteome</keyword>
<dbReference type="AlphaFoldDB" id="A0A562WCL8"/>
<proteinExistence type="predicted"/>
<accession>A0A562WCL8</accession>
<dbReference type="Proteomes" id="UP000319728">
    <property type="component" value="Unassembled WGS sequence"/>
</dbReference>
<gene>
    <name evidence="1" type="ORF">JD81_01513</name>
</gene>
<dbReference type="RefSeq" id="WP_145816178.1">
    <property type="nucleotide sequence ID" value="NZ_AP023438.1"/>
</dbReference>
<evidence type="ECO:0000313" key="1">
    <source>
        <dbReference type="EMBL" id="TWJ28010.1"/>
    </source>
</evidence>
<organism evidence="1 2">
    <name type="scientific">Micromonospora sagamiensis</name>
    <dbReference type="NCBI Taxonomy" id="47875"/>
    <lineage>
        <taxon>Bacteria</taxon>
        <taxon>Bacillati</taxon>
        <taxon>Actinomycetota</taxon>
        <taxon>Actinomycetes</taxon>
        <taxon>Micromonosporales</taxon>
        <taxon>Micromonosporaceae</taxon>
        <taxon>Micromonospora</taxon>
    </lineage>
</organism>
<dbReference type="OrthoDB" id="3673627at2"/>
<reference evidence="1 2" key="1">
    <citation type="submission" date="2019-07" db="EMBL/GenBank/DDBJ databases">
        <title>R&amp;d 2014.</title>
        <authorList>
            <person name="Klenk H.-P."/>
        </authorList>
    </citation>
    <scope>NUCLEOTIDE SEQUENCE [LARGE SCALE GENOMIC DNA]</scope>
    <source>
        <strain evidence="1 2">DSM 43912</strain>
    </source>
</reference>
<protein>
    <submittedName>
        <fullName evidence="1">Uncharacterized protein</fullName>
    </submittedName>
</protein>
<sequence>MTNDPDRDAVRQALALTAGAVRPPADLLDRARRAGQRRLRRHRTVAGAVAVVLLAGGLSAAGYASRPPTVTTLAAAIGERLLAGPTRGDLARHGDYLRAVTDLHERARDDSPLRGLGVTRKPAGPAHVTWAGTTQSGRAAVVAQRMRLAEGGQVVLVTFVGTGVDGRPEKVGADFYGSGDRTGWRSVAFLTGRERSTLVVPDVGIEVEYSMGRTYTADAVTRDDWQPVPPPVDGAALITIGPQRDRWTVAVRQRAGAYLGIGNLTDPAGTAPERGWLGWRRPADADHPAARPAYLVLGGSETTGGLPDVTEGRRALAEAPVGDVEPQSPPWLGMDWIAVGRAPSGEIIVAGDLRMGTDPVRTLVRLHRPGKAPLVVVGPVVDPAAYLPVVVRLPDGRGWLVAQPGATLSWSDGRGEWQPAGRDAALLPAGTTQVRVGTVTVRLG</sequence>